<reference evidence="2 3" key="1">
    <citation type="submission" date="2023-09" db="EMBL/GenBank/DDBJ databases">
        <title>Multi-omics analysis of a traditional fermented food reveals byproduct-associated fungal strains for waste-to-food upcycling.</title>
        <authorList>
            <consortium name="Lawrence Berkeley National Laboratory"/>
            <person name="Rekdal V.M."/>
            <person name="Villalobos-Escobedo J.M."/>
            <person name="Rodriguez-Valeron N."/>
            <person name="Garcia M.O."/>
            <person name="Vasquez D.P."/>
            <person name="Damayanti I."/>
            <person name="Sorensen P.M."/>
            <person name="Baidoo E.E."/>
            <person name="De Carvalho A.C."/>
            <person name="Riley R."/>
            <person name="Lipzen A."/>
            <person name="He G."/>
            <person name="Yan M."/>
            <person name="Haridas S."/>
            <person name="Daum C."/>
            <person name="Yoshinaga Y."/>
            <person name="Ng V."/>
            <person name="Grigoriev I.V."/>
            <person name="Munk R."/>
            <person name="Nuraida L."/>
            <person name="Wijaya C.H."/>
            <person name="Morales P.-C."/>
            <person name="Keasling J.D."/>
        </authorList>
    </citation>
    <scope>NUCLEOTIDE SEQUENCE [LARGE SCALE GENOMIC DNA]</scope>
    <source>
        <strain evidence="2 3">FGSC 2613</strain>
    </source>
</reference>
<keyword evidence="3" id="KW-1185">Reference proteome</keyword>
<dbReference type="EMBL" id="JAVLET010000001">
    <property type="protein sequence ID" value="KAL0474997.1"/>
    <property type="molecule type" value="Genomic_DNA"/>
</dbReference>
<evidence type="ECO:0008006" key="4">
    <source>
        <dbReference type="Google" id="ProtNLM"/>
    </source>
</evidence>
<protein>
    <recommendedName>
        <fullName evidence="4">Secreted protein</fullName>
    </recommendedName>
</protein>
<proteinExistence type="predicted"/>
<dbReference type="Proteomes" id="UP001451303">
    <property type="component" value="Unassembled WGS sequence"/>
</dbReference>
<accession>A0ABR3DQR2</accession>
<sequence length="172" mass="19280">MRQIYWESLWSSMVGLWCMVGAMRALRPSRSLVAVFEGVLSVAVGDRRCSKLKRWCCRNTAPVVFDCAVAHELKKKEKKEKERMSSGATDRTSLDEHESGTMGCPFSGTGVRQGLSRSSIPCPPQSCEIASRLLRFDPLPDRECFNAKVTSHVGSFSLLARLRRRQTPLLCI</sequence>
<evidence type="ECO:0000313" key="2">
    <source>
        <dbReference type="EMBL" id="KAL0474997.1"/>
    </source>
</evidence>
<evidence type="ECO:0000313" key="3">
    <source>
        <dbReference type="Proteomes" id="UP001451303"/>
    </source>
</evidence>
<name>A0ABR3DQR2_NEUIN</name>
<feature type="region of interest" description="Disordered" evidence="1">
    <location>
        <begin position="78"/>
        <end position="104"/>
    </location>
</feature>
<gene>
    <name evidence="2" type="ORF">QR685DRAFT_30419</name>
</gene>
<organism evidence="2 3">
    <name type="scientific">Neurospora intermedia</name>
    <dbReference type="NCBI Taxonomy" id="5142"/>
    <lineage>
        <taxon>Eukaryota</taxon>
        <taxon>Fungi</taxon>
        <taxon>Dikarya</taxon>
        <taxon>Ascomycota</taxon>
        <taxon>Pezizomycotina</taxon>
        <taxon>Sordariomycetes</taxon>
        <taxon>Sordariomycetidae</taxon>
        <taxon>Sordariales</taxon>
        <taxon>Sordariaceae</taxon>
        <taxon>Neurospora</taxon>
    </lineage>
</organism>
<comment type="caution">
    <text evidence="2">The sequence shown here is derived from an EMBL/GenBank/DDBJ whole genome shotgun (WGS) entry which is preliminary data.</text>
</comment>
<evidence type="ECO:0000256" key="1">
    <source>
        <dbReference type="SAM" id="MobiDB-lite"/>
    </source>
</evidence>